<feature type="region of interest" description="Disordered" evidence="1">
    <location>
        <begin position="371"/>
        <end position="397"/>
    </location>
</feature>
<name>A0A3Q1EX79_9TELE</name>
<dbReference type="GeneTree" id="ENSGT01000000214408"/>
<dbReference type="InterPro" id="IPR012337">
    <property type="entry name" value="RNaseH-like_sf"/>
</dbReference>
<organism evidence="3 4">
    <name type="scientific">Acanthochromis polyacanthus</name>
    <name type="common">spiny chromis</name>
    <dbReference type="NCBI Taxonomy" id="80966"/>
    <lineage>
        <taxon>Eukaryota</taxon>
        <taxon>Metazoa</taxon>
        <taxon>Chordata</taxon>
        <taxon>Craniata</taxon>
        <taxon>Vertebrata</taxon>
        <taxon>Euteleostomi</taxon>
        <taxon>Actinopterygii</taxon>
        <taxon>Neopterygii</taxon>
        <taxon>Teleostei</taxon>
        <taxon>Neoteleostei</taxon>
        <taxon>Acanthomorphata</taxon>
        <taxon>Ovalentaria</taxon>
        <taxon>Pomacentridae</taxon>
        <taxon>Acanthochromis</taxon>
    </lineage>
</organism>
<accession>A0A3Q1EX79</accession>
<protein>
    <recommendedName>
        <fullName evidence="2">Integrase catalytic domain-containing protein</fullName>
    </recommendedName>
</protein>
<reference evidence="3" key="1">
    <citation type="submission" date="2025-08" db="UniProtKB">
        <authorList>
            <consortium name="Ensembl"/>
        </authorList>
    </citation>
    <scope>IDENTIFICATION</scope>
</reference>
<dbReference type="SUPFAM" id="SSF53098">
    <property type="entry name" value="Ribonuclease H-like"/>
    <property type="match status" value="1"/>
</dbReference>
<dbReference type="Proteomes" id="UP000257200">
    <property type="component" value="Unplaced"/>
</dbReference>
<evidence type="ECO:0000313" key="4">
    <source>
        <dbReference type="Proteomes" id="UP000257200"/>
    </source>
</evidence>
<sequence length="397" mass="44936">YWTDSLEFIGLEKKYVLSCVACQLTKPTNRKPASYMQPVVASYPWEFVGVDFVGPLPRSTHGNEYILVFIDYFTRWVEICPVREATAGVAAHKFISEVFARHGAPKYLVSDRGVQFASVFSFFFNQCLHRWNERVNRMIKTAIWAYVESRQKEWDLHLPHISFALRTAPHQSTGETPAFLLYGRDLNTPLDLWMQPDTLCAPESMESYKSELTSSLQDAYDHVREAMASSHDTQKKHYNKKRCHATFNVGDLVRLRSHPRSNAAAGFAPKLAPVFKGSYRVIQVMSDLDYRLVDIFSDEDIGVHHVSNLLPFKTWGDGTVAPHTIAHCMTDVDPATSETEETEELEEYGFDFLFGDPPSAPSVDSIVTPFGPSDSVSHSHTSRYFLRPGNKPQVALG</sequence>
<dbReference type="Ensembl" id="ENSAPOT00000002224.1">
    <property type="protein sequence ID" value="ENSAPOP00000009018.1"/>
    <property type="gene ID" value="ENSAPOG00000011280.1"/>
</dbReference>
<dbReference type="GO" id="GO:0003676">
    <property type="term" value="F:nucleic acid binding"/>
    <property type="evidence" value="ECO:0007669"/>
    <property type="project" value="InterPro"/>
</dbReference>
<dbReference type="InterPro" id="IPR050951">
    <property type="entry name" value="Retrovirus_Pol_polyprotein"/>
</dbReference>
<dbReference type="InterPro" id="IPR036397">
    <property type="entry name" value="RNaseH_sf"/>
</dbReference>
<evidence type="ECO:0000256" key="1">
    <source>
        <dbReference type="SAM" id="MobiDB-lite"/>
    </source>
</evidence>
<proteinExistence type="predicted"/>
<dbReference type="PANTHER" id="PTHR37984">
    <property type="entry name" value="PROTEIN CBG26694"/>
    <property type="match status" value="1"/>
</dbReference>
<dbReference type="PROSITE" id="PS50994">
    <property type="entry name" value="INTEGRASE"/>
    <property type="match status" value="1"/>
</dbReference>
<dbReference type="InterPro" id="IPR001584">
    <property type="entry name" value="Integrase_cat-core"/>
</dbReference>
<dbReference type="STRING" id="80966.ENSAPOP00000009018"/>
<keyword evidence="4" id="KW-1185">Reference proteome</keyword>
<dbReference type="Gene3D" id="3.30.420.10">
    <property type="entry name" value="Ribonuclease H-like superfamily/Ribonuclease H"/>
    <property type="match status" value="1"/>
</dbReference>
<dbReference type="PANTHER" id="PTHR37984:SF5">
    <property type="entry name" value="PROTEIN NYNRIN-LIKE"/>
    <property type="match status" value="1"/>
</dbReference>
<reference evidence="3" key="2">
    <citation type="submission" date="2025-09" db="UniProtKB">
        <authorList>
            <consortium name="Ensembl"/>
        </authorList>
    </citation>
    <scope>IDENTIFICATION</scope>
</reference>
<dbReference type="InParanoid" id="A0A3Q1EX79"/>
<evidence type="ECO:0000313" key="3">
    <source>
        <dbReference type="Ensembl" id="ENSAPOP00000009018.1"/>
    </source>
</evidence>
<feature type="domain" description="Integrase catalytic" evidence="2">
    <location>
        <begin position="40"/>
        <end position="126"/>
    </location>
</feature>
<dbReference type="AlphaFoldDB" id="A0A3Q1EX79"/>
<dbReference type="GO" id="GO:0015074">
    <property type="term" value="P:DNA integration"/>
    <property type="evidence" value="ECO:0007669"/>
    <property type="project" value="InterPro"/>
</dbReference>
<evidence type="ECO:0000259" key="2">
    <source>
        <dbReference type="PROSITE" id="PS50994"/>
    </source>
</evidence>